<dbReference type="PANTHER" id="PTHR46307:SF2">
    <property type="entry name" value="HISTONE-LYSINE N-METHYLTRANSFERASE EHMT1"/>
    <property type="match status" value="1"/>
</dbReference>
<dbReference type="SUPFAM" id="SSF82199">
    <property type="entry name" value="SET domain"/>
    <property type="match status" value="1"/>
</dbReference>
<organism evidence="9 10">
    <name type="scientific">Sander lucioperca</name>
    <name type="common">Pike-perch</name>
    <name type="synonym">Perca lucioperca</name>
    <dbReference type="NCBI Taxonomy" id="283035"/>
    <lineage>
        <taxon>Eukaryota</taxon>
        <taxon>Metazoa</taxon>
        <taxon>Chordata</taxon>
        <taxon>Craniata</taxon>
        <taxon>Vertebrata</taxon>
        <taxon>Euteleostomi</taxon>
        <taxon>Actinopterygii</taxon>
        <taxon>Neopterygii</taxon>
        <taxon>Teleostei</taxon>
        <taxon>Neoteleostei</taxon>
        <taxon>Acanthomorphata</taxon>
        <taxon>Eupercaria</taxon>
        <taxon>Perciformes</taxon>
        <taxon>Percoidei</taxon>
        <taxon>Percidae</taxon>
        <taxon>Luciopercinae</taxon>
        <taxon>Sander</taxon>
    </lineage>
</organism>
<dbReference type="GO" id="GO:0008270">
    <property type="term" value="F:zinc ion binding"/>
    <property type="evidence" value="ECO:0007669"/>
    <property type="project" value="InterPro"/>
</dbReference>
<keyword evidence="5" id="KW-0156">Chromatin regulator</keyword>
<feature type="domain" description="SET" evidence="7">
    <location>
        <begin position="600"/>
        <end position="717"/>
    </location>
</feature>
<reference evidence="9" key="1">
    <citation type="submission" date="2025-08" db="UniProtKB">
        <authorList>
            <consortium name="Ensembl"/>
        </authorList>
    </citation>
    <scope>IDENTIFICATION</scope>
</reference>
<dbReference type="AlphaFoldDB" id="A0A8D0CXT7"/>
<dbReference type="GO" id="GO:0000785">
    <property type="term" value="C:chromatin"/>
    <property type="evidence" value="ECO:0007669"/>
    <property type="project" value="TreeGrafter"/>
</dbReference>
<feature type="repeat" description="ANK" evidence="6">
    <location>
        <begin position="246"/>
        <end position="278"/>
    </location>
</feature>
<dbReference type="PROSITE" id="PS50297">
    <property type="entry name" value="ANK_REP_REGION"/>
    <property type="match status" value="5"/>
</dbReference>
<evidence type="ECO:0000313" key="9">
    <source>
        <dbReference type="Ensembl" id="ENSSLUP00000023600.1"/>
    </source>
</evidence>
<accession>A0A8D0CXT7</accession>
<dbReference type="GO" id="GO:0005634">
    <property type="term" value="C:nucleus"/>
    <property type="evidence" value="ECO:0007669"/>
    <property type="project" value="InterPro"/>
</dbReference>
<keyword evidence="4" id="KW-0949">S-adenosyl-L-methionine</keyword>
<dbReference type="InterPro" id="IPR002110">
    <property type="entry name" value="Ankyrin_rpt"/>
</dbReference>
<dbReference type="InterPro" id="IPR047762">
    <property type="entry name" value="EHMT_CRR"/>
</dbReference>
<dbReference type="InterPro" id="IPR043550">
    <property type="entry name" value="EHMT1/EHMT2"/>
</dbReference>
<dbReference type="InterPro" id="IPR007728">
    <property type="entry name" value="Pre-SET_dom"/>
</dbReference>
<dbReference type="PROSITE" id="PS50088">
    <property type="entry name" value="ANK_REPEAT"/>
    <property type="match status" value="5"/>
</dbReference>
<keyword evidence="10" id="KW-1185">Reference proteome</keyword>
<evidence type="ECO:0000256" key="4">
    <source>
        <dbReference type="ARBA" id="ARBA00022691"/>
    </source>
</evidence>
<keyword evidence="2" id="KW-0158">Chromosome</keyword>
<dbReference type="PROSITE" id="PS50280">
    <property type="entry name" value="SET"/>
    <property type="match status" value="1"/>
</dbReference>
<feature type="domain" description="Pre-SET" evidence="8">
    <location>
        <begin position="534"/>
        <end position="597"/>
    </location>
</feature>
<evidence type="ECO:0000256" key="5">
    <source>
        <dbReference type="ARBA" id="ARBA00022853"/>
    </source>
</evidence>
<dbReference type="Ensembl" id="ENSSLUT00000024373.1">
    <property type="protein sequence ID" value="ENSSLUP00000023600.1"/>
    <property type="gene ID" value="ENSSLUG00000005703.1"/>
</dbReference>
<dbReference type="Pfam" id="PF21533">
    <property type="entry name" value="EHMT1-2_CRR"/>
    <property type="match status" value="1"/>
</dbReference>
<protein>
    <submittedName>
        <fullName evidence="9">Euchromatic histone-lysine N-methyltransferase 1a</fullName>
    </submittedName>
</protein>
<dbReference type="Gene3D" id="2.170.270.10">
    <property type="entry name" value="SET domain"/>
    <property type="match status" value="1"/>
</dbReference>
<keyword evidence="3" id="KW-0489">Methyltransferase</keyword>
<feature type="repeat" description="ANK" evidence="6">
    <location>
        <begin position="412"/>
        <end position="444"/>
    </location>
</feature>
<dbReference type="GO" id="GO:0002039">
    <property type="term" value="F:p53 binding"/>
    <property type="evidence" value="ECO:0007669"/>
    <property type="project" value="InterPro"/>
</dbReference>
<evidence type="ECO:0000256" key="3">
    <source>
        <dbReference type="ARBA" id="ARBA00022603"/>
    </source>
</evidence>
<keyword evidence="3" id="KW-0808">Transferase</keyword>
<dbReference type="SUPFAM" id="SSF48403">
    <property type="entry name" value="Ankyrin repeat"/>
    <property type="match status" value="1"/>
</dbReference>
<dbReference type="SMART" id="SM00248">
    <property type="entry name" value="ANK"/>
    <property type="match status" value="6"/>
</dbReference>
<dbReference type="GO" id="GO:0046974">
    <property type="term" value="F:histone H3K9 methyltransferase activity"/>
    <property type="evidence" value="ECO:0007669"/>
    <property type="project" value="TreeGrafter"/>
</dbReference>
<evidence type="ECO:0000256" key="1">
    <source>
        <dbReference type="ARBA" id="ARBA00004286"/>
    </source>
</evidence>
<evidence type="ECO:0000259" key="7">
    <source>
        <dbReference type="PROSITE" id="PS50280"/>
    </source>
</evidence>
<dbReference type="Pfam" id="PF05033">
    <property type="entry name" value="Pre-SET"/>
    <property type="match status" value="1"/>
</dbReference>
<dbReference type="GO" id="GO:0000122">
    <property type="term" value="P:negative regulation of transcription by RNA polymerase II"/>
    <property type="evidence" value="ECO:0007669"/>
    <property type="project" value="TreeGrafter"/>
</dbReference>
<name>A0A8D0CXT7_SANLU</name>
<comment type="subcellular location">
    <subcellularLocation>
        <location evidence="1">Chromosome</location>
    </subcellularLocation>
</comment>
<dbReference type="Proteomes" id="UP000694568">
    <property type="component" value="Unplaced"/>
</dbReference>
<evidence type="ECO:0000259" key="8">
    <source>
        <dbReference type="PROSITE" id="PS50867"/>
    </source>
</evidence>
<reference evidence="9" key="2">
    <citation type="submission" date="2025-09" db="UniProtKB">
        <authorList>
            <consortium name="Ensembl"/>
        </authorList>
    </citation>
    <scope>IDENTIFICATION</scope>
</reference>
<dbReference type="Gene3D" id="1.25.40.20">
    <property type="entry name" value="Ankyrin repeat-containing domain"/>
    <property type="match status" value="2"/>
</dbReference>
<evidence type="ECO:0000256" key="6">
    <source>
        <dbReference type="PROSITE-ProRule" id="PRU00023"/>
    </source>
</evidence>
<dbReference type="PANTHER" id="PTHR46307">
    <property type="entry name" value="G9A, ISOFORM B"/>
    <property type="match status" value="1"/>
</dbReference>
<keyword evidence="6" id="KW-0040">ANK repeat</keyword>
<dbReference type="Pfam" id="PF12796">
    <property type="entry name" value="Ank_2"/>
    <property type="match status" value="3"/>
</dbReference>
<dbReference type="Pfam" id="PF00856">
    <property type="entry name" value="SET"/>
    <property type="match status" value="1"/>
</dbReference>
<evidence type="ECO:0000313" key="10">
    <source>
        <dbReference type="Proteomes" id="UP000694568"/>
    </source>
</evidence>
<feature type="repeat" description="ANK" evidence="6">
    <location>
        <begin position="279"/>
        <end position="311"/>
    </location>
</feature>
<dbReference type="PRINTS" id="PR01415">
    <property type="entry name" value="ANKYRIN"/>
</dbReference>
<gene>
    <name evidence="9" type="primary">ehmt1a</name>
</gene>
<dbReference type="GeneTree" id="ENSGT00940000156002"/>
<sequence length="807" mass="89807">MEVQPGEGCHVEYTELALDCLDLKAQEELLSPPLSVDAELTETDLAEELPLCCCRMETPHSGGSLSTMDQTCMAMESVDGMGTFMECRPYGSISHRFHRDCASILKDLRFCPHCGEDASGAKEVTVSMADPSPSVPRSNPGQPLPAVPTVATLPSVPTTPLFSSYRAALLLSLSRLKSEAVCAADRPPKESLESILMALDDENLKPKKVKYPTRQLYISAKQGELQKVIRLLVDGKDPNFLMEGHNKVTPLHAAAAEGHQEICHMLVQAGANLEMFDEEQRTPLMAACENNHLDTVKYMLRAGAAVSHKDIMGFTCLHLAAKLGHYDIVHHLLSKASKYINCQDNGGWTPITWAIEYKHKELVHLLLARGADVNIRDKEENVCLHWAALSGCDDIAQALLEARCDLNAVNVHSDSALHVAARENHLECVMLFLSRGADVNQKNKEGETALDCCVYGSKVWTALNTNKKLTDARRGRDCHGEKVLSRDISRGYEAVPITCVNGVDSEPSPDNFKYIPDSCVTSPLNIDKDITHLQHCSCTDDCSSSTCMCGQLSLRCWYDSEGRLPLDFCQREPPVLFECNHACSCWRTCRNRVVQNGLRARLQLFRTQKMGWGVRTMQDIPQGTFICEYVGEIVTDAEADKRENDSFLFTLDNKVGDAHCIDARLFGNIGRFINHLCEPNLLAVRVFTMHQDLRFPRIAFFSSRPIKAGDQIGFDYGDHYWRVKSKYFSCQCGSLKCRHSSQRTRSHKTQSGSETLASVSVLPKVSVCSCWDCNTTLQIPNQIRVRSVSKLLRLRASETPEQGECEV</sequence>
<dbReference type="InterPro" id="IPR036770">
    <property type="entry name" value="Ankyrin_rpt-contain_sf"/>
</dbReference>
<dbReference type="InterPro" id="IPR001214">
    <property type="entry name" value="SET_dom"/>
</dbReference>
<proteinExistence type="predicted"/>
<dbReference type="InterPro" id="IPR046341">
    <property type="entry name" value="SET_dom_sf"/>
</dbReference>
<dbReference type="SMART" id="SM00468">
    <property type="entry name" value="PreSET"/>
    <property type="match status" value="1"/>
</dbReference>
<dbReference type="FunFam" id="2.170.270.10:FF:000005">
    <property type="entry name" value="Euchromatic histone-lysine N-methyltransferase 2"/>
    <property type="match status" value="1"/>
</dbReference>
<dbReference type="SMART" id="SM00317">
    <property type="entry name" value="SET"/>
    <property type="match status" value="1"/>
</dbReference>
<dbReference type="GO" id="GO:0032259">
    <property type="term" value="P:methylation"/>
    <property type="evidence" value="ECO:0007669"/>
    <property type="project" value="UniProtKB-KW"/>
</dbReference>
<dbReference type="PROSITE" id="PS50867">
    <property type="entry name" value="PRE_SET"/>
    <property type="match status" value="1"/>
</dbReference>
<feature type="repeat" description="ANK" evidence="6">
    <location>
        <begin position="346"/>
        <end position="378"/>
    </location>
</feature>
<feature type="repeat" description="ANK" evidence="6">
    <location>
        <begin position="312"/>
        <end position="337"/>
    </location>
</feature>
<evidence type="ECO:0000256" key="2">
    <source>
        <dbReference type="ARBA" id="ARBA00022454"/>
    </source>
</evidence>